<evidence type="ECO:0000313" key="2">
    <source>
        <dbReference type="Proteomes" id="UP000664795"/>
    </source>
</evidence>
<comment type="caution">
    <text evidence="1">The sequence shown here is derived from an EMBL/GenBank/DDBJ whole genome shotgun (WGS) entry which is preliminary data.</text>
</comment>
<sequence length="396" mass="44421">MSQGVGQQLTAWQKEELIIHQISTGQGNATFAVLPDGTTLLIDAGAISSVDWRTNAPRNLPTKPNASRRAGQWIARYISRYMPIREKPSLDYAVLTHFHDDHMGSPVLAPLNQSGDYALTGITEVAEYITISRIIDRGWPDYRYPRPMSGDSMMMNYQRFLTKQIEQNNLKVDRFRAGLIDQIRLVKQPRAYKANFHIRNIAANGEIWTGRKQSSRAIFPPLGSLQPAQYPTENMCSAVMHIQYGRFDYFTGGDIPGVLRFGSPAWHDVETPVANVAGQIDVQLMDHHGYEDAQNGTLLKKLRPQVLVIPVWHESHANDEVLERVFSDSSETGERDVFATQLLKKTPSAIAAKMKSTAGHVVVRVKPGGGSYRVFVLEDTDEQNRIKAVYGPYQSK</sequence>
<protein>
    <recommendedName>
        <fullName evidence="3">MBL fold metallo-hydrolase</fullName>
    </recommendedName>
</protein>
<keyword evidence="2" id="KW-1185">Reference proteome</keyword>
<dbReference type="SUPFAM" id="SSF56281">
    <property type="entry name" value="Metallo-hydrolase/oxidoreductase"/>
    <property type="match status" value="1"/>
</dbReference>
<evidence type="ECO:0000313" key="1">
    <source>
        <dbReference type="EMBL" id="MBO0930493.1"/>
    </source>
</evidence>
<organism evidence="1 2">
    <name type="scientific">Fibrella aquatilis</name>
    <dbReference type="NCBI Taxonomy" id="2817059"/>
    <lineage>
        <taxon>Bacteria</taxon>
        <taxon>Pseudomonadati</taxon>
        <taxon>Bacteroidota</taxon>
        <taxon>Cytophagia</taxon>
        <taxon>Cytophagales</taxon>
        <taxon>Spirosomataceae</taxon>
        <taxon>Fibrella</taxon>
    </lineage>
</organism>
<evidence type="ECO:0008006" key="3">
    <source>
        <dbReference type="Google" id="ProtNLM"/>
    </source>
</evidence>
<dbReference type="AlphaFoldDB" id="A0A939G3F7"/>
<reference evidence="1 2" key="1">
    <citation type="submission" date="2021-03" db="EMBL/GenBank/DDBJ databases">
        <title>Fibrella sp. HMF5036 genome sequencing and assembly.</title>
        <authorList>
            <person name="Kang H."/>
            <person name="Kim H."/>
            <person name="Bae S."/>
            <person name="Joh K."/>
        </authorList>
    </citation>
    <scope>NUCLEOTIDE SEQUENCE [LARGE SCALE GENOMIC DNA]</scope>
    <source>
        <strain evidence="1 2">HMF5036</strain>
    </source>
</reference>
<dbReference type="Gene3D" id="3.60.15.10">
    <property type="entry name" value="Ribonuclease Z/Hydroxyacylglutathione hydrolase-like"/>
    <property type="match status" value="1"/>
</dbReference>
<accession>A0A939G3F7</accession>
<dbReference type="PANTHER" id="PTHR30619:SF1">
    <property type="entry name" value="RECOMBINATION PROTEIN 2"/>
    <property type="match status" value="1"/>
</dbReference>
<dbReference type="InterPro" id="IPR036866">
    <property type="entry name" value="RibonucZ/Hydroxyglut_hydro"/>
</dbReference>
<proteinExistence type="predicted"/>
<dbReference type="InterPro" id="IPR052159">
    <property type="entry name" value="Competence_DNA_uptake"/>
</dbReference>
<gene>
    <name evidence="1" type="ORF">J2I48_05780</name>
</gene>
<dbReference type="EMBL" id="JAFMYU010000003">
    <property type="protein sequence ID" value="MBO0930493.1"/>
    <property type="molecule type" value="Genomic_DNA"/>
</dbReference>
<dbReference type="PANTHER" id="PTHR30619">
    <property type="entry name" value="DNA INTERNALIZATION/COMPETENCE PROTEIN COMEC/REC2"/>
    <property type="match status" value="1"/>
</dbReference>
<name>A0A939G3F7_9BACT</name>
<dbReference type="Proteomes" id="UP000664795">
    <property type="component" value="Unassembled WGS sequence"/>
</dbReference>